<proteinExistence type="inferred from homology"/>
<gene>
    <name evidence="5" type="primary">otsB</name>
    <name evidence="5" type="ORF">ACFOMF_01950</name>
</gene>
<dbReference type="Gene3D" id="3.30.70.1020">
    <property type="entry name" value="Trehalose-6-phosphate phosphatase related protein, domain 2"/>
    <property type="match status" value="1"/>
</dbReference>
<keyword evidence="4" id="KW-0479">Metal-binding</keyword>
<dbReference type="InterPro" id="IPR003337">
    <property type="entry name" value="Trehalose_PPase"/>
</dbReference>
<reference evidence="6" key="1">
    <citation type="journal article" date="2019" name="Int. J. Syst. Evol. Microbiol.">
        <title>The Global Catalogue of Microorganisms (GCM) 10K type strain sequencing project: providing services to taxonomists for standard genome sequencing and annotation.</title>
        <authorList>
            <consortium name="The Broad Institute Genomics Platform"/>
            <consortium name="The Broad Institute Genome Sequencing Center for Infectious Disease"/>
            <person name="Wu L."/>
            <person name="Ma J."/>
        </authorList>
    </citation>
    <scope>NUCLEOTIDE SEQUENCE [LARGE SCALE GENOMIC DNA]</scope>
    <source>
        <strain evidence="6">KCTC 42447</strain>
    </source>
</reference>
<dbReference type="InterPro" id="IPR036412">
    <property type="entry name" value="HAD-like_sf"/>
</dbReference>
<dbReference type="PANTHER" id="PTHR43768">
    <property type="entry name" value="TREHALOSE 6-PHOSPHATE PHOSPHATASE"/>
    <property type="match status" value="1"/>
</dbReference>
<keyword evidence="4" id="KW-0460">Magnesium</keyword>
<dbReference type="Pfam" id="PF02358">
    <property type="entry name" value="Trehalose_PPase"/>
    <property type="match status" value="1"/>
</dbReference>
<dbReference type="Gene3D" id="3.40.50.1000">
    <property type="entry name" value="HAD superfamily/HAD-like"/>
    <property type="match status" value="1"/>
</dbReference>
<sequence length="264" mass="28650">MTDQHAPHAPDARRCSFFFDVDGTLAELQPRPEQVFIPASAIDALGQLQAAGVPVAVVSGRPIEQLDQLLSPLQLPAAGVHGAERRHIDGQTSLLNVDLELMAQIRHELADQCSRFPGLRLENKGIAFALHYREAPELQPNASALAQEFATRYEEALVLQPGKCVYELKPRGASKGEAISAFLEEPPFAGRLPVFIGDDLTDEAGFGVVNRLGGLSIKVGQGDTLANWRLDSVKDVHRWLAEVLTALFDPPPASHFLQESKGSP</sequence>
<dbReference type="Proteomes" id="UP001595630">
    <property type="component" value="Unassembled WGS sequence"/>
</dbReference>
<dbReference type="SUPFAM" id="SSF56784">
    <property type="entry name" value="HAD-like"/>
    <property type="match status" value="1"/>
</dbReference>
<dbReference type="InterPro" id="IPR023214">
    <property type="entry name" value="HAD_sf"/>
</dbReference>
<comment type="similarity">
    <text evidence="2 4">Belongs to the trehalose phosphatase family.</text>
</comment>
<comment type="pathway">
    <text evidence="1 4">Glycan biosynthesis; trehalose biosynthesis.</text>
</comment>
<evidence type="ECO:0000256" key="3">
    <source>
        <dbReference type="ARBA" id="ARBA00022801"/>
    </source>
</evidence>
<name>A0ABV7T059_9GAMM</name>
<dbReference type="PANTHER" id="PTHR43768:SF3">
    <property type="entry name" value="TREHALOSE 6-PHOSPHATE PHOSPHATASE"/>
    <property type="match status" value="1"/>
</dbReference>
<dbReference type="EC" id="3.1.3.12" evidence="4"/>
<protein>
    <recommendedName>
        <fullName evidence="4">Trehalose 6-phosphate phosphatase</fullName>
        <ecNumber evidence="4">3.1.3.12</ecNumber>
    </recommendedName>
</protein>
<organism evidence="5 6">
    <name type="scientific">Stutzerimonas tarimensis</name>
    <dbReference type="NCBI Taxonomy" id="1507735"/>
    <lineage>
        <taxon>Bacteria</taxon>
        <taxon>Pseudomonadati</taxon>
        <taxon>Pseudomonadota</taxon>
        <taxon>Gammaproteobacteria</taxon>
        <taxon>Pseudomonadales</taxon>
        <taxon>Pseudomonadaceae</taxon>
        <taxon>Stutzerimonas</taxon>
    </lineage>
</organism>
<comment type="catalytic activity">
    <reaction evidence="4">
        <text>alpha,alpha-trehalose 6-phosphate + H2O = alpha,alpha-trehalose + phosphate</text>
        <dbReference type="Rhea" id="RHEA:23420"/>
        <dbReference type="ChEBI" id="CHEBI:15377"/>
        <dbReference type="ChEBI" id="CHEBI:16551"/>
        <dbReference type="ChEBI" id="CHEBI:43474"/>
        <dbReference type="ChEBI" id="CHEBI:58429"/>
        <dbReference type="EC" id="3.1.3.12"/>
    </reaction>
</comment>
<keyword evidence="6" id="KW-1185">Reference proteome</keyword>
<evidence type="ECO:0000256" key="4">
    <source>
        <dbReference type="RuleBase" id="RU361117"/>
    </source>
</evidence>
<keyword evidence="3 4" id="KW-0378">Hydrolase</keyword>
<dbReference type="NCBIfam" id="TIGR00685">
    <property type="entry name" value="T6PP"/>
    <property type="match status" value="1"/>
</dbReference>
<dbReference type="EMBL" id="JBHRXZ010000003">
    <property type="protein sequence ID" value="MFC3606550.1"/>
    <property type="molecule type" value="Genomic_DNA"/>
</dbReference>
<accession>A0ABV7T059</accession>
<comment type="function">
    <text evidence="4">Removes the phosphate from trehalose 6-phosphate to produce free trehalose.</text>
</comment>
<dbReference type="GO" id="GO:0004805">
    <property type="term" value="F:trehalose-phosphatase activity"/>
    <property type="evidence" value="ECO:0007669"/>
    <property type="project" value="UniProtKB-EC"/>
</dbReference>
<evidence type="ECO:0000313" key="5">
    <source>
        <dbReference type="EMBL" id="MFC3606550.1"/>
    </source>
</evidence>
<dbReference type="NCBIfam" id="TIGR01484">
    <property type="entry name" value="HAD-SF-IIB"/>
    <property type="match status" value="1"/>
</dbReference>
<dbReference type="InterPro" id="IPR006379">
    <property type="entry name" value="HAD-SF_hydro_IIB"/>
</dbReference>
<dbReference type="InterPro" id="IPR044651">
    <property type="entry name" value="OTSB-like"/>
</dbReference>
<comment type="cofactor">
    <cofactor evidence="4">
        <name>Mg(2+)</name>
        <dbReference type="ChEBI" id="CHEBI:18420"/>
    </cofactor>
</comment>
<evidence type="ECO:0000256" key="1">
    <source>
        <dbReference type="ARBA" id="ARBA00005199"/>
    </source>
</evidence>
<comment type="caution">
    <text evidence="5">The sequence shown here is derived from an EMBL/GenBank/DDBJ whole genome shotgun (WGS) entry which is preliminary data.</text>
</comment>
<evidence type="ECO:0000313" key="6">
    <source>
        <dbReference type="Proteomes" id="UP001595630"/>
    </source>
</evidence>
<evidence type="ECO:0000256" key="2">
    <source>
        <dbReference type="ARBA" id="ARBA00008770"/>
    </source>
</evidence>
<dbReference type="CDD" id="cd01627">
    <property type="entry name" value="HAD_TPP"/>
    <property type="match status" value="1"/>
</dbReference>
<dbReference type="RefSeq" id="WP_386360691.1">
    <property type="nucleotide sequence ID" value="NZ_JBHRXZ010000003.1"/>
</dbReference>